<evidence type="ECO:0000313" key="7">
    <source>
        <dbReference type="Proteomes" id="UP000242687"/>
    </source>
</evidence>
<dbReference type="Proteomes" id="UP000242687">
    <property type="component" value="Unassembled WGS sequence"/>
</dbReference>
<dbReference type="Pfam" id="PF12833">
    <property type="entry name" value="HTH_18"/>
    <property type="match status" value="1"/>
</dbReference>
<keyword evidence="4" id="KW-0812">Transmembrane</keyword>
<feature type="transmembrane region" description="Helical" evidence="4">
    <location>
        <begin position="101"/>
        <end position="122"/>
    </location>
</feature>
<feature type="domain" description="HTH araC/xylS-type" evidence="5">
    <location>
        <begin position="257"/>
        <end position="365"/>
    </location>
</feature>
<dbReference type="GO" id="GO:0043565">
    <property type="term" value="F:sequence-specific DNA binding"/>
    <property type="evidence" value="ECO:0007669"/>
    <property type="project" value="InterPro"/>
</dbReference>
<feature type="transmembrane region" description="Helical" evidence="4">
    <location>
        <begin position="142"/>
        <end position="160"/>
    </location>
</feature>
<evidence type="ECO:0000256" key="3">
    <source>
        <dbReference type="ARBA" id="ARBA00023163"/>
    </source>
</evidence>
<protein>
    <submittedName>
        <fullName evidence="6">Helix-turn-helix protein</fullName>
    </submittedName>
</protein>
<feature type="transmembrane region" description="Helical" evidence="4">
    <location>
        <begin position="35"/>
        <end position="55"/>
    </location>
</feature>
<dbReference type="InterPro" id="IPR018060">
    <property type="entry name" value="HTH_AraC"/>
</dbReference>
<feature type="transmembrane region" description="Helical" evidence="4">
    <location>
        <begin position="214"/>
        <end position="231"/>
    </location>
</feature>
<evidence type="ECO:0000256" key="1">
    <source>
        <dbReference type="ARBA" id="ARBA00023015"/>
    </source>
</evidence>
<keyword evidence="2" id="KW-0238">DNA-binding</keyword>
<dbReference type="EMBL" id="PGFJ01000001">
    <property type="protein sequence ID" value="PJJ84970.1"/>
    <property type="molecule type" value="Genomic_DNA"/>
</dbReference>
<dbReference type="GO" id="GO:0003700">
    <property type="term" value="F:DNA-binding transcription factor activity"/>
    <property type="evidence" value="ECO:0007669"/>
    <property type="project" value="InterPro"/>
</dbReference>
<name>A0A2H9VVX3_9SPHI</name>
<dbReference type="SUPFAM" id="SSF46689">
    <property type="entry name" value="Homeodomain-like"/>
    <property type="match status" value="1"/>
</dbReference>
<keyword evidence="3" id="KW-0804">Transcription</keyword>
<feature type="transmembrane region" description="Helical" evidence="4">
    <location>
        <begin position="6"/>
        <end position="28"/>
    </location>
</feature>
<dbReference type="Gene3D" id="1.10.10.60">
    <property type="entry name" value="Homeodomain-like"/>
    <property type="match status" value="1"/>
</dbReference>
<dbReference type="AlphaFoldDB" id="A0A2H9VVX3"/>
<dbReference type="SMART" id="SM00342">
    <property type="entry name" value="HTH_ARAC"/>
    <property type="match status" value="1"/>
</dbReference>
<accession>A0A2H9VVX3</accession>
<evidence type="ECO:0000256" key="2">
    <source>
        <dbReference type="ARBA" id="ARBA00023125"/>
    </source>
</evidence>
<dbReference type="PROSITE" id="PS01124">
    <property type="entry name" value="HTH_ARAC_FAMILY_2"/>
    <property type="match status" value="1"/>
</dbReference>
<evidence type="ECO:0000313" key="6">
    <source>
        <dbReference type="EMBL" id="PJJ84970.1"/>
    </source>
</evidence>
<keyword evidence="7" id="KW-1185">Reference proteome</keyword>
<gene>
    <name evidence="6" type="ORF">CLV57_1992</name>
</gene>
<keyword evidence="4" id="KW-1133">Transmembrane helix</keyword>
<dbReference type="RefSeq" id="WP_100341129.1">
    <property type="nucleotide sequence ID" value="NZ_PGFJ01000001.1"/>
</dbReference>
<dbReference type="InterPro" id="IPR009057">
    <property type="entry name" value="Homeodomain-like_sf"/>
</dbReference>
<sequence>MKITIGLSVILYLAAISLGLFFSLLLFFSHKNKTANRILGALTLAITGWIIDAFFRASDIYGQRPDLYFLPIYYSFSFGPLIYFYVQAITNKKFSLTKKNLLHFIPVFIQALFYWVVTFKSYNGKYIVWENIHRPYTYRVEYDGTWLSLVIYLSLSILYLKKYRLWLNDNYSNLSKKMLNWLKTALLILVTVCVTWFFEAYLRDFENTYYRYDFSTNLLCLVIYCIGIVGMQQSSTNITFEPSPSKVEVTSALLIDQAIMEKINFVMVNDKLYLNADLTLADLALYLKLPTKTVSTTINIAFGKSFNSYVNSFRIEEVKQRFKTADLEKFTLLAIAYESGFNSKATFNRTFKEQTGKSPSDFIGN</sequence>
<reference evidence="6 7" key="1">
    <citation type="submission" date="2017-11" db="EMBL/GenBank/DDBJ databases">
        <title>Genomic Encyclopedia of Archaeal and Bacterial Type Strains, Phase II (KMG-II): From Individual Species to Whole Genera.</title>
        <authorList>
            <person name="Goeker M."/>
        </authorList>
    </citation>
    <scope>NUCLEOTIDE SEQUENCE [LARGE SCALE GENOMIC DNA]</scope>
    <source>
        <strain evidence="6 7">DSM 28175</strain>
    </source>
</reference>
<dbReference type="PANTHER" id="PTHR43280">
    <property type="entry name" value="ARAC-FAMILY TRANSCRIPTIONAL REGULATOR"/>
    <property type="match status" value="1"/>
</dbReference>
<dbReference type="PANTHER" id="PTHR43280:SF29">
    <property type="entry name" value="ARAC-FAMILY TRANSCRIPTIONAL REGULATOR"/>
    <property type="match status" value="1"/>
</dbReference>
<organism evidence="6 7">
    <name type="scientific">Mucilaginibacter auburnensis</name>
    <dbReference type="NCBI Taxonomy" id="1457233"/>
    <lineage>
        <taxon>Bacteria</taxon>
        <taxon>Pseudomonadati</taxon>
        <taxon>Bacteroidota</taxon>
        <taxon>Sphingobacteriia</taxon>
        <taxon>Sphingobacteriales</taxon>
        <taxon>Sphingobacteriaceae</taxon>
        <taxon>Mucilaginibacter</taxon>
    </lineage>
</organism>
<dbReference type="OrthoDB" id="9779074at2"/>
<keyword evidence="4" id="KW-0472">Membrane</keyword>
<feature type="transmembrane region" description="Helical" evidence="4">
    <location>
        <begin position="181"/>
        <end position="202"/>
    </location>
</feature>
<comment type="caution">
    <text evidence="6">The sequence shown here is derived from an EMBL/GenBank/DDBJ whole genome shotgun (WGS) entry which is preliminary data.</text>
</comment>
<feature type="transmembrane region" description="Helical" evidence="4">
    <location>
        <begin position="67"/>
        <end position="89"/>
    </location>
</feature>
<proteinExistence type="predicted"/>
<evidence type="ECO:0000256" key="4">
    <source>
        <dbReference type="SAM" id="Phobius"/>
    </source>
</evidence>
<evidence type="ECO:0000259" key="5">
    <source>
        <dbReference type="PROSITE" id="PS01124"/>
    </source>
</evidence>
<keyword evidence="1" id="KW-0805">Transcription regulation</keyword>